<gene>
    <name evidence="1" type="ORF">FHX71_001654</name>
</gene>
<name>A0A7W3J7G9_9MICO</name>
<accession>A0A7W3J7G9</accession>
<dbReference type="Gene3D" id="3.40.630.30">
    <property type="match status" value="1"/>
</dbReference>
<evidence type="ECO:0000313" key="2">
    <source>
        <dbReference type="Proteomes" id="UP000540568"/>
    </source>
</evidence>
<protein>
    <submittedName>
        <fullName evidence="1">Uncharacterized protein</fullName>
    </submittedName>
</protein>
<comment type="caution">
    <text evidence="1">The sequence shown here is derived from an EMBL/GenBank/DDBJ whole genome shotgun (WGS) entry which is preliminary data.</text>
</comment>
<organism evidence="1 2">
    <name type="scientific">Promicromonospora sukumoe</name>
    <dbReference type="NCBI Taxonomy" id="88382"/>
    <lineage>
        <taxon>Bacteria</taxon>
        <taxon>Bacillati</taxon>
        <taxon>Actinomycetota</taxon>
        <taxon>Actinomycetes</taxon>
        <taxon>Micrococcales</taxon>
        <taxon>Promicromonosporaceae</taxon>
        <taxon>Promicromonospora</taxon>
    </lineage>
</organism>
<dbReference type="SUPFAM" id="SSF55729">
    <property type="entry name" value="Acyl-CoA N-acyltransferases (Nat)"/>
    <property type="match status" value="1"/>
</dbReference>
<keyword evidence="2" id="KW-1185">Reference proteome</keyword>
<proteinExistence type="predicted"/>
<dbReference type="InterPro" id="IPR016181">
    <property type="entry name" value="Acyl_CoA_acyltransferase"/>
</dbReference>
<reference evidence="1 2" key="1">
    <citation type="submission" date="2020-07" db="EMBL/GenBank/DDBJ databases">
        <title>Sequencing the genomes of 1000 actinobacteria strains.</title>
        <authorList>
            <person name="Klenk H.-P."/>
        </authorList>
    </citation>
    <scope>NUCLEOTIDE SEQUENCE [LARGE SCALE GENOMIC DNA]</scope>
    <source>
        <strain evidence="1 2">DSM 44121</strain>
    </source>
</reference>
<dbReference type="RefSeq" id="WP_312876966.1">
    <property type="nucleotide sequence ID" value="NZ_JACGWV010000001.1"/>
</dbReference>
<evidence type="ECO:0000313" key="1">
    <source>
        <dbReference type="EMBL" id="MBA8807712.1"/>
    </source>
</evidence>
<sequence>MGEVENEAVVLTFAEHASLSRYALRRDGELVATLDHRDDGMTVAARAYTVLAVHGQSHAGEITSRAVTAIEARGGRTVRAERPYVAAWFRRHPERADILA</sequence>
<dbReference type="Proteomes" id="UP000540568">
    <property type="component" value="Unassembled WGS sequence"/>
</dbReference>
<dbReference type="AlphaFoldDB" id="A0A7W3J7G9"/>
<dbReference type="EMBL" id="JACGWV010000001">
    <property type="protein sequence ID" value="MBA8807712.1"/>
    <property type="molecule type" value="Genomic_DNA"/>
</dbReference>